<dbReference type="GO" id="GO:0005739">
    <property type="term" value="C:mitochondrion"/>
    <property type="evidence" value="ECO:0007669"/>
    <property type="project" value="TreeGrafter"/>
</dbReference>
<evidence type="ECO:0000313" key="15">
    <source>
        <dbReference type="Proteomes" id="UP000466442"/>
    </source>
</evidence>
<keyword evidence="6" id="KW-0443">Lipid metabolism</keyword>
<dbReference type="GO" id="GO:0071949">
    <property type="term" value="F:FAD binding"/>
    <property type="evidence" value="ECO:0007669"/>
    <property type="project" value="TreeGrafter"/>
</dbReference>
<evidence type="ECO:0000256" key="6">
    <source>
        <dbReference type="ARBA" id="ARBA00022955"/>
    </source>
</evidence>
<keyword evidence="4 12" id="KW-0285">Flavoprotein</keyword>
<dbReference type="SUPFAM" id="SSF63380">
    <property type="entry name" value="Riboflavin synthase domain-like"/>
    <property type="match status" value="1"/>
</dbReference>
<evidence type="ECO:0000256" key="3">
    <source>
        <dbReference type="ARBA" id="ARBA00022516"/>
    </source>
</evidence>
<keyword evidence="7 13" id="KW-0560">Oxidoreductase</keyword>
<dbReference type="CDD" id="cd06183">
    <property type="entry name" value="cyt_b5_reduct_like"/>
    <property type="match status" value="1"/>
</dbReference>
<dbReference type="InterPro" id="IPR008333">
    <property type="entry name" value="Cbr1-like_FAD-bd_dom"/>
</dbReference>
<dbReference type="InterPro" id="IPR017927">
    <property type="entry name" value="FAD-bd_FR_type"/>
</dbReference>
<evidence type="ECO:0000256" key="13">
    <source>
        <dbReference type="RuleBase" id="RU361226"/>
    </source>
</evidence>
<dbReference type="InterPro" id="IPR001709">
    <property type="entry name" value="Flavoprot_Pyr_Nucl_cyt_Rdtase"/>
</dbReference>
<feature type="binding site" evidence="12">
    <location>
        <position position="155"/>
    </location>
    <ligand>
        <name>FAD</name>
        <dbReference type="ChEBI" id="CHEBI:57692"/>
    </ligand>
</feature>
<dbReference type="EC" id="1.6.2.2" evidence="13"/>
<proteinExistence type="inferred from homology"/>
<keyword evidence="10" id="KW-1207">Sterol metabolism</keyword>
<dbReference type="AlphaFoldDB" id="A0A6A4KKG9"/>
<dbReference type="GO" id="GO:0090524">
    <property type="term" value="F:cytochrome-b5 reductase activity, acting on NADH"/>
    <property type="evidence" value="ECO:0007669"/>
    <property type="project" value="UniProtKB-EC"/>
</dbReference>
<dbReference type="SUPFAM" id="SSF52343">
    <property type="entry name" value="Ferredoxin reductase-like, C-terminal NADP-linked domain"/>
    <property type="match status" value="1"/>
</dbReference>
<dbReference type="OrthoDB" id="432685at2759"/>
<evidence type="ECO:0000256" key="2">
    <source>
        <dbReference type="ARBA" id="ARBA00006105"/>
    </source>
</evidence>
<evidence type="ECO:0000256" key="1">
    <source>
        <dbReference type="ARBA" id="ARBA00001974"/>
    </source>
</evidence>
<keyword evidence="6" id="KW-0752">Steroid biosynthesis</keyword>
<evidence type="ECO:0000256" key="4">
    <source>
        <dbReference type="ARBA" id="ARBA00022630"/>
    </source>
</evidence>
<organism evidence="14 15">
    <name type="scientific">Apolygus lucorum</name>
    <name type="common">Small green plant bug</name>
    <name type="synonym">Lygocoris lucorum</name>
    <dbReference type="NCBI Taxonomy" id="248454"/>
    <lineage>
        <taxon>Eukaryota</taxon>
        <taxon>Metazoa</taxon>
        <taxon>Ecdysozoa</taxon>
        <taxon>Arthropoda</taxon>
        <taxon>Hexapoda</taxon>
        <taxon>Insecta</taxon>
        <taxon>Pterygota</taxon>
        <taxon>Neoptera</taxon>
        <taxon>Paraneoptera</taxon>
        <taxon>Hemiptera</taxon>
        <taxon>Heteroptera</taxon>
        <taxon>Panheteroptera</taxon>
        <taxon>Cimicomorpha</taxon>
        <taxon>Miridae</taxon>
        <taxon>Mirini</taxon>
        <taxon>Apolygus</taxon>
    </lineage>
</organism>
<dbReference type="PANTHER" id="PTHR19370">
    <property type="entry name" value="NADH-CYTOCHROME B5 REDUCTASE"/>
    <property type="match status" value="1"/>
</dbReference>
<dbReference type="EMBL" id="WIXP02000001">
    <property type="protein sequence ID" value="KAF6216830.1"/>
    <property type="molecule type" value="Genomic_DNA"/>
</dbReference>
<feature type="binding site" evidence="12">
    <location>
        <position position="170"/>
    </location>
    <ligand>
        <name>FAD</name>
        <dbReference type="ChEBI" id="CHEBI:57692"/>
    </ligand>
</feature>
<gene>
    <name evidence="14" type="ORF">GE061_001180</name>
</gene>
<comment type="catalytic activity">
    <reaction evidence="13">
        <text>2 Fe(III)-[cytochrome b5] + NADH = 2 Fe(II)-[cytochrome b5] + NAD(+) + H(+)</text>
        <dbReference type="Rhea" id="RHEA:46680"/>
        <dbReference type="Rhea" id="RHEA-COMP:10438"/>
        <dbReference type="Rhea" id="RHEA-COMP:10439"/>
        <dbReference type="ChEBI" id="CHEBI:15378"/>
        <dbReference type="ChEBI" id="CHEBI:29033"/>
        <dbReference type="ChEBI" id="CHEBI:29034"/>
        <dbReference type="ChEBI" id="CHEBI:57540"/>
        <dbReference type="ChEBI" id="CHEBI:57945"/>
        <dbReference type="EC" id="1.6.2.2"/>
    </reaction>
</comment>
<dbReference type="FunFam" id="3.40.50.80:FF:000005">
    <property type="entry name" value="NADH-cytochrome b5 reductase"/>
    <property type="match status" value="1"/>
</dbReference>
<dbReference type="Gene3D" id="3.40.50.80">
    <property type="entry name" value="Nucleotide-binding domain of ferredoxin-NADP reductase (FNR) module"/>
    <property type="match status" value="1"/>
</dbReference>
<dbReference type="PRINTS" id="PR00371">
    <property type="entry name" value="FPNCR"/>
</dbReference>
<feature type="binding site" evidence="12">
    <location>
        <position position="136"/>
    </location>
    <ligand>
        <name>FAD</name>
        <dbReference type="ChEBI" id="CHEBI:57692"/>
    </ligand>
</feature>
<dbReference type="PANTHER" id="PTHR19370:SF185">
    <property type="entry name" value="NADH-CYTOCHROME B5 REDUCTASE"/>
    <property type="match status" value="1"/>
</dbReference>
<dbReference type="PRINTS" id="PR00406">
    <property type="entry name" value="CYTB5RDTASE"/>
</dbReference>
<evidence type="ECO:0000256" key="5">
    <source>
        <dbReference type="ARBA" id="ARBA00022827"/>
    </source>
</evidence>
<dbReference type="InterPro" id="IPR001834">
    <property type="entry name" value="CBR-like"/>
</dbReference>
<keyword evidence="5 12" id="KW-0274">FAD</keyword>
<evidence type="ECO:0000256" key="9">
    <source>
        <dbReference type="ARBA" id="ARBA00023027"/>
    </source>
</evidence>
<feature type="binding site" evidence="12">
    <location>
        <position position="171"/>
    </location>
    <ligand>
        <name>FAD</name>
        <dbReference type="ChEBI" id="CHEBI:57692"/>
    </ligand>
</feature>
<dbReference type="FunFam" id="2.40.30.10:FF:000021">
    <property type="entry name" value="NADH-cytochrome b5 reductase"/>
    <property type="match status" value="1"/>
</dbReference>
<accession>A0A6A4KKG9</accession>
<evidence type="ECO:0000256" key="10">
    <source>
        <dbReference type="ARBA" id="ARBA00023166"/>
    </source>
</evidence>
<comment type="caution">
    <text evidence="14">The sequence shown here is derived from an EMBL/GenBank/DDBJ whole genome shotgun (WGS) entry which is preliminary data.</text>
</comment>
<dbReference type="InterPro" id="IPR001433">
    <property type="entry name" value="OxRdtase_FAD/NAD-bd"/>
</dbReference>
<dbReference type="InterPro" id="IPR039261">
    <property type="entry name" value="FNR_nucleotide-bd"/>
</dbReference>
<dbReference type="PROSITE" id="PS51384">
    <property type="entry name" value="FAD_FR"/>
    <property type="match status" value="1"/>
</dbReference>
<keyword evidence="15" id="KW-1185">Reference proteome</keyword>
<keyword evidence="11" id="KW-0753">Steroid metabolism</keyword>
<name>A0A6A4KKG9_APOLU</name>
<keyword evidence="8" id="KW-0756">Sterol biosynthesis</keyword>
<evidence type="ECO:0000256" key="12">
    <source>
        <dbReference type="PIRSR" id="PIRSR601834-1"/>
    </source>
</evidence>
<evidence type="ECO:0000256" key="7">
    <source>
        <dbReference type="ARBA" id="ARBA00023002"/>
    </source>
</evidence>
<dbReference type="Pfam" id="PF00175">
    <property type="entry name" value="NAD_binding_1"/>
    <property type="match status" value="1"/>
</dbReference>
<keyword evidence="3" id="KW-0444">Lipid biosynthesis</keyword>
<comment type="similarity">
    <text evidence="2 13">Belongs to the flavoprotein pyridine nucleotide cytochrome reductase family.</text>
</comment>
<dbReference type="InterPro" id="IPR017938">
    <property type="entry name" value="Riboflavin_synthase-like_b-brl"/>
</dbReference>
<dbReference type="Pfam" id="PF00970">
    <property type="entry name" value="FAD_binding_6"/>
    <property type="match status" value="1"/>
</dbReference>
<comment type="cofactor">
    <cofactor evidence="1 12 13">
        <name>FAD</name>
        <dbReference type="ChEBI" id="CHEBI:57692"/>
    </cofactor>
</comment>
<reference evidence="14" key="1">
    <citation type="journal article" date="2021" name="Mol. Ecol. Resour.">
        <title>Apolygus lucorum genome provides insights into omnivorousness and mesophyll feeding.</title>
        <authorList>
            <person name="Liu Y."/>
            <person name="Liu H."/>
            <person name="Wang H."/>
            <person name="Huang T."/>
            <person name="Liu B."/>
            <person name="Yang B."/>
            <person name="Yin L."/>
            <person name="Li B."/>
            <person name="Zhang Y."/>
            <person name="Zhang S."/>
            <person name="Jiang F."/>
            <person name="Zhang X."/>
            <person name="Ren Y."/>
            <person name="Wang B."/>
            <person name="Wang S."/>
            <person name="Lu Y."/>
            <person name="Wu K."/>
            <person name="Fan W."/>
            <person name="Wang G."/>
        </authorList>
    </citation>
    <scope>NUCLEOTIDE SEQUENCE</scope>
    <source>
        <strain evidence="14">12Hb</strain>
    </source>
</reference>
<feature type="binding site" evidence="12">
    <location>
        <position position="229"/>
    </location>
    <ligand>
        <name>FAD</name>
        <dbReference type="ChEBI" id="CHEBI:57692"/>
    </ligand>
</feature>
<dbReference type="GO" id="GO:0016126">
    <property type="term" value="P:sterol biosynthetic process"/>
    <property type="evidence" value="ECO:0007669"/>
    <property type="project" value="UniProtKB-KW"/>
</dbReference>
<feature type="binding site" evidence="12">
    <location>
        <position position="172"/>
    </location>
    <ligand>
        <name>FAD</name>
        <dbReference type="ChEBI" id="CHEBI:57692"/>
    </ligand>
</feature>
<keyword evidence="9 13" id="KW-0520">NAD</keyword>
<feature type="binding site" evidence="12">
    <location>
        <position position="138"/>
    </location>
    <ligand>
        <name>FAD</name>
        <dbReference type="ChEBI" id="CHEBI:57692"/>
    </ligand>
</feature>
<dbReference type="Gene3D" id="2.40.30.10">
    <property type="entry name" value="Translation factors"/>
    <property type="match status" value="1"/>
</dbReference>
<feature type="binding site" evidence="12">
    <location>
        <position position="153"/>
    </location>
    <ligand>
        <name>FAD</name>
        <dbReference type="ChEBI" id="CHEBI:57692"/>
    </ligand>
</feature>
<evidence type="ECO:0000256" key="8">
    <source>
        <dbReference type="ARBA" id="ARBA00023011"/>
    </source>
</evidence>
<evidence type="ECO:0000313" key="14">
    <source>
        <dbReference type="EMBL" id="KAF6216830.1"/>
    </source>
</evidence>
<dbReference type="Proteomes" id="UP000466442">
    <property type="component" value="Linkage Group LG1"/>
</dbReference>
<sequence>MCDVINIHGECSVTANVHQQLVSQLSSLIFNFSEVFARDREKMLPFQLSVPVIVGIAVVVSTAIVITYVYRKKNKLKRTLVDPNAKVSLKLIQKDEISHDTTKFRFALPSPEHTLGLPIGQHIFLSASIDDETVIRAYTPVTSDENLGHMDLVIKVYKKDVHPKFPLGGKMSQYLDSLSVGEAIDVRGPSGRLKYLGHGKFSMKFLRKDPADVVIVKKVSMIAGGTGITPMLQLIRHITKDPTDNTQLSLIFANQTENDILLREELEKAAADHPSQFKLWYTVDVPSKDWKYSVGFINAEMIQEHLYPPGFDSLVLMCGPPPMVNFACNPNLDKLGYEKKLRFAY</sequence>
<protein>
    <recommendedName>
        <fullName evidence="13">NADH-cytochrome b5 reductase</fullName>
        <ecNumber evidence="13">1.6.2.2</ecNumber>
    </recommendedName>
</protein>
<evidence type="ECO:0000256" key="11">
    <source>
        <dbReference type="ARBA" id="ARBA00023221"/>
    </source>
</evidence>